<proteinExistence type="predicted"/>
<keyword evidence="2" id="KW-1185">Reference proteome</keyword>
<sequence>MSGEQILDEANDPSHELFGAVVHRVFYVINAGPYGASPEFSTRDQVVAYARERSDAGEFGSIVPEGIEVEVRVEYRLRSGRITQLTVESFTVTA</sequence>
<dbReference type="Proteomes" id="UP000643279">
    <property type="component" value="Unassembled WGS sequence"/>
</dbReference>
<evidence type="ECO:0000313" key="1">
    <source>
        <dbReference type="EMBL" id="GGI01359.1"/>
    </source>
</evidence>
<name>A0ABQ2B095_9MICC</name>
<reference evidence="2" key="1">
    <citation type="journal article" date="2019" name="Int. J. Syst. Evol. Microbiol.">
        <title>The Global Catalogue of Microorganisms (GCM) 10K type strain sequencing project: providing services to taxonomists for standard genome sequencing and annotation.</title>
        <authorList>
            <consortium name="The Broad Institute Genomics Platform"/>
            <consortium name="The Broad Institute Genome Sequencing Center for Infectious Disease"/>
            <person name="Wu L."/>
            <person name="Ma J."/>
        </authorList>
    </citation>
    <scope>NUCLEOTIDE SEQUENCE [LARGE SCALE GENOMIC DNA]</scope>
    <source>
        <strain evidence="2">CGMCC 1.12778</strain>
    </source>
</reference>
<dbReference type="RefSeq" id="WP_188573334.1">
    <property type="nucleotide sequence ID" value="NZ_BMFW01000033.1"/>
</dbReference>
<dbReference type="EMBL" id="BMFW01000033">
    <property type="protein sequence ID" value="GGI01359.1"/>
    <property type="molecule type" value="Genomic_DNA"/>
</dbReference>
<gene>
    <name evidence="1" type="ORF">GCM10007170_40620</name>
</gene>
<accession>A0ABQ2B095</accession>
<protein>
    <submittedName>
        <fullName evidence="1">Uncharacterized protein</fullName>
    </submittedName>
</protein>
<comment type="caution">
    <text evidence="1">The sequence shown here is derived from an EMBL/GenBank/DDBJ whole genome shotgun (WGS) entry which is preliminary data.</text>
</comment>
<organism evidence="1 2">
    <name type="scientific">Arthrobacter liuii</name>
    <dbReference type="NCBI Taxonomy" id="1476996"/>
    <lineage>
        <taxon>Bacteria</taxon>
        <taxon>Bacillati</taxon>
        <taxon>Actinomycetota</taxon>
        <taxon>Actinomycetes</taxon>
        <taxon>Micrococcales</taxon>
        <taxon>Micrococcaceae</taxon>
        <taxon>Arthrobacter</taxon>
    </lineage>
</organism>
<evidence type="ECO:0000313" key="2">
    <source>
        <dbReference type="Proteomes" id="UP000643279"/>
    </source>
</evidence>